<feature type="domain" description="THAP-type" evidence="6">
    <location>
        <begin position="1"/>
        <end position="101"/>
    </location>
</feature>
<sequence>MPSHSCFVPGCKSGYPAKVRRARQDGKDNPSLFRPPKHMVQLWNSIIQRTDRNLHSEDVVCSLHFKETDIERYYTHVIDGQVVQIERGNPKLKKGAVPSIFCNDNLKGIRAMRRSRALTRHHNSEMGTPSVEKKCKISPHVETFTPISKRAMKTINHKNNSTATRIKEVSEQNCNFEETDNLKLQASKLSTPLCEVINTSVQSRTELYKFLDGGETESTNQLTAKILRTLLDGNESEFSITVADETLKSTDNSILEAKHSTSEAKLQVSHFTYNELLEHAYTIPLPTSLWAVHKQPHDRYIAFVHVTFSTETGFETDRGVVFEGTCKPIIFFYGHKVPLPQLENEVMCAGDVRNLLQELDQFRAVCLLAECAK</sequence>
<dbReference type="PANTHER" id="PTHR46927">
    <property type="entry name" value="AGAP005574-PA"/>
    <property type="match status" value="1"/>
</dbReference>
<dbReference type="eggNOG" id="ENOG502SDHR">
    <property type="taxonomic scope" value="Eukaryota"/>
</dbReference>
<keyword evidence="8" id="KW-1185">Reference proteome</keyword>
<organism evidence="7 8">
    <name type="scientific">Zootermopsis nevadensis</name>
    <name type="common">Dampwood termite</name>
    <dbReference type="NCBI Taxonomy" id="136037"/>
    <lineage>
        <taxon>Eukaryota</taxon>
        <taxon>Metazoa</taxon>
        <taxon>Ecdysozoa</taxon>
        <taxon>Arthropoda</taxon>
        <taxon>Hexapoda</taxon>
        <taxon>Insecta</taxon>
        <taxon>Pterygota</taxon>
        <taxon>Neoptera</taxon>
        <taxon>Polyneoptera</taxon>
        <taxon>Dictyoptera</taxon>
        <taxon>Blattodea</taxon>
        <taxon>Blattoidea</taxon>
        <taxon>Termitoidae</taxon>
        <taxon>Termopsidae</taxon>
        <taxon>Zootermopsis</taxon>
    </lineage>
</organism>
<dbReference type="InParanoid" id="A0A067QQM6"/>
<evidence type="ECO:0000259" key="6">
    <source>
        <dbReference type="PROSITE" id="PS50950"/>
    </source>
</evidence>
<dbReference type="PROSITE" id="PS50950">
    <property type="entry name" value="ZF_THAP"/>
    <property type="match status" value="1"/>
</dbReference>
<dbReference type="PANTHER" id="PTHR46927:SF3">
    <property type="entry name" value="THAP-TYPE DOMAIN-CONTAINING PROTEIN"/>
    <property type="match status" value="1"/>
</dbReference>
<dbReference type="SUPFAM" id="SSF57716">
    <property type="entry name" value="Glucocorticoid receptor-like (DNA-binding domain)"/>
    <property type="match status" value="1"/>
</dbReference>
<dbReference type="InterPro" id="IPR052224">
    <property type="entry name" value="THAP_domain_protein"/>
</dbReference>
<keyword evidence="3" id="KW-0862">Zinc</keyword>
<dbReference type="Proteomes" id="UP000027135">
    <property type="component" value="Unassembled WGS sequence"/>
</dbReference>
<proteinExistence type="predicted"/>
<dbReference type="InterPro" id="IPR006612">
    <property type="entry name" value="THAP_Znf"/>
</dbReference>
<keyword evidence="1" id="KW-0479">Metal-binding</keyword>
<evidence type="ECO:0000256" key="2">
    <source>
        <dbReference type="ARBA" id="ARBA00022771"/>
    </source>
</evidence>
<dbReference type="GO" id="GO:0003677">
    <property type="term" value="F:DNA binding"/>
    <property type="evidence" value="ECO:0007669"/>
    <property type="project" value="UniProtKB-UniRule"/>
</dbReference>
<gene>
    <name evidence="7" type="ORF">L798_03357</name>
</gene>
<name>A0A067QQM6_ZOONE</name>
<evidence type="ECO:0000256" key="4">
    <source>
        <dbReference type="ARBA" id="ARBA00023125"/>
    </source>
</evidence>
<evidence type="ECO:0000256" key="3">
    <source>
        <dbReference type="ARBA" id="ARBA00022833"/>
    </source>
</evidence>
<dbReference type="GO" id="GO:0008270">
    <property type="term" value="F:zinc ion binding"/>
    <property type="evidence" value="ECO:0007669"/>
    <property type="project" value="UniProtKB-KW"/>
</dbReference>
<dbReference type="SMART" id="SM00980">
    <property type="entry name" value="THAP"/>
    <property type="match status" value="1"/>
</dbReference>
<keyword evidence="2 5" id="KW-0863">Zinc-finger</keyword>
<protein>
    <recommendedName>
        <fullName evidence="6">THAP-type domain-containing protein</fullName>
    </recommendedName>
</protein>
<evidence type="ECO:0000256" key="5">
    <source>
        <dbReference type="PROSITE-ProRule" id="PRU00309"/>
    </source>
</evidence>
<evidence type="ECO:0000256" key="1">
    <source>
        <dbReference type="ARBA" id="ARBA00022723"/>
    </source>
</evidence>
<dbReference type="Pfam" id="PF05485">
    <property type="entry name" value="THAP"/>
    <property type="match status" value="1"/>
</dbReference>
<dbReference type="OrthoDB" id="7331812at2759"/>
<keyword evidence="4 5" id="KW-0238">DNA-binding</keyword>
<evidence type="ECO:0000313" key="8">
    <source>
        <dbReference type="Proteomes" id="UP000027135"/>
    </source>
</evidence>
<dbReference type="EMBL" id="KK853541">
    <property type="protein sequence ID" value="KDR06876.1"/>
    <property type="molecule type" value="Genomic_DNA"/>
</dbReference>
<evidence type="ECO:0000313" key="7">
    <source>
        <dbReference type="EMBL" id="KDR06876.1"/>
    </source>
</evidence>
<dbReference type="AlphaFoldDB" id="A0A067QQM6"/>
<reference evidence="7 8" key="1">
    <citation type="journal article" date="2014" name="Nat. Commun.">
        <title>Molecular traces of alternative social organization in a termite genome.</title>
        <authorList>
            <person name="Terrapon N."/>
            <person name="Li C."/>
            <person name="Robertson H.M."/>
            <person name="Ji L."/>
            <person name="Meng X."/>
            <person name="Booth W."/>
            <person name="Chen Z."/>
            <person name="Childers C.P."/>
            <person name="Glastad K.M."/>
            <person name="Gokhale K."/>
            <person name="Gowin J."/>
            <person name="Gronenberg W."/>
            <person name="Hermansen R.A."/>
            <person name="Hu H."/>
            <person name="Hunt B.G."/>
            <person name="Huylmans A.K."/>
            <person name="Khalil S.M."/>
            <person name="Mitchell R.D."/>
            <person name="Munoz-Torres M.C."/>
            <person name="Mustard J.A."/>
            <person name="Pan H."/>
            <person name="Reese J.T."/>
            <person name="Scharf M.E."/>
            <person name="Sun F."/>
            <person name="Vogel H."/>
            <person name="Xiao J."/>
            <person name="Yang W."/>
            <person name="Yang Z."/>
            <person name="Yang Z."/>
            <person name="Zhou J."/>
            <person name="Zhu J."/>
            <person name="Brent C.S."/>
            <person name="Elsik C.G."/>
            <person name="Goodisman M.A."/>
            <person name="Liberles D.A."/>
            <person name="Roe R.M."/>
            <person name="Vargo E.L."/>
            <person name="Vilcinskas A."/>
            <person name="Wang J."/>
            <person name="Bornberg-Bauer E."/>
            <person name="Korb J."/>
            <person name="Zhang G."/>
            <person name="Liebig J."/>
        </authorList>
    </citation>
    <scope>NUCLEOTIDE SEQUENCE [LARGE SCALE GENOMIC DNA]</scope>
    <source>
        <tissue evidence="7">Whole organism</tissue>
    </source>
</reference>
<accession>A0A067QQM6</accession>